<keyword evidence="1" id="KW-1133">Transmembrane helix</keyword>
<keyword evidence="1" id="KW-0812">Transmembrane</keyword>
<evidence type="ECO:0000313" key="3">
    <source>
        <dbReference type="Proteomes" id="UP001451303"/>
    </source>
</evidence>
<keyword evidence="1" id="KW-0472">Membrane</keyword>
<accession>A0ABR3D3E6</accession>
<keyword evidence="3" id="KW-1185">Reference proteome</keyword>
<comment type="caution">
    <text evidence="2">The sequence shown here is derived from an EMBL/GenBank/DDBJ whole genome shotgun (WGS) entry which is preliminary data.</text>
</comment>
<organism evidence="2 3">
    <name type="scientific">Neurospora intermedia</name>
    <dbReference type="NCBI Taxonomy" id="5142"/>
    <lineage>
        <taxon>Eukaryota</taxon>
        <taxon>Fungi</taxon>
        <taxon>Dikarya</taxon>
        <taxon>Ascomycota</taxon>
        <taxon>Pezizomycotina</taxon>
        <taxon>Sordariomycetes</taxon>
        <taxon>Sordariomycetidae</taxon>
        <taxon>Sordariales</taxon>
        <taxon>Sordariaceae</taxon>
        <taxon>Neurospora</taxon>
    </lineage>
</organism>
<feature type="transmembrane region" description="Helical" evidence="1">
    <location>
        <begin position="27"/>
        <end position="49"/>
    </location>
</feature>
<reference evidence="2 3" key="1">
    <citation type="submission" date="2023-09" db="EMBL/GenBank/DDBJ databases">
        <title>Multi-omics analysis of a traditional fermented food reveals byproduct-associated fungal strains for waste-to-food upcycling.</title>
        <authorList>
            <consortium name="Lawrence Berkeley National Laboratory"/>
            <person name="Rekdal V.M."/>
            <person name="Villalobos-Escobedo J.M."/>
            <person name="Rodriguez-Valeron N."/>
            <person name="Garcia M.O."/>
            <person name="Vasquez D.P."/>
            <person name="Damayanti I."/>
            <person name="Sorensen P.M."/>
            <person name="Baidoo E.E."/>
            <person name="De Carvalho A.C."/>
            <person name="Riley R."/>
            <person name="Lipzen A."/>
            <person name="He G."/>
            <person name="Yan M."/>
            <person name="Haridas S."/>
            <person name="Daum C."/>
            <person name="Yoshinaga Y."/>
            <person name="Ng V."/>
            <person name="Grigoriev I.V."/>
            <person name="Munk R."/>
            <person name="Nuraida L."/>
            <person name="Wijaya C.H."/>
            <person name="Morales P.-C."/>
            <person name="Keasling J.D."/>
        </authorList>
    </citation>
    <scope>NUCLEOTIDE SEQUENCE [LARGE SCALE GENOMIC DNA]</scope>
    <source>
        <strain evidence="2 3">FGSC 2613</strain>
    </source>
</reference>
<gene>
    <name evidence="2" type="ORF">QR685DRAFT_80818</name>
</gene>
<sequence>MAEQREWNSTSVIPAQKHIQAQQAGDYLVFFLSFISYILNGVLGSWEVFTQRHLRLLCFFFIRSLFFFFFFFFCCFFFLDECYDTTGRCSGFFVPSQAHYLRYYALFPFTVRMASTKLKDRHCLPKQHTESHSRRYRGLL</sequence>
<protein>
    <submittedName>
        <fullName evidence="2">Uncharacterized protein</fullName>
    </submittedName>
</protein>
<feature type="transmembrane region" description="Helical" evidence="1">
    <location>
        <begin position="56"/>
        <end position="79"/>
    </location>
</feature>
<proteinExistence type="predicted"/>
<evidence type="ECO:0000313" key="2">
    <source>
        <dbReference type="EMBL" id="KAL0467231.1"/>
    </source>
</evidence>
<name>A0ABR3D3E6_NEUIN</name>
<evidence type="ECO:0000256" key="1">
    <source>
        <dbReference type="SAM" id="Phobius"/>
    </source>
</evidence>
<dbReference type="EMBL" id="JAVLET010000010">
    <property type="protein sequence ID" value="KAL0467231.1"/>
    <property type="molecule type" value="Genomic_DNA"/>
</dbReference>
<dbReference type="Proteomes" id="UP001451303">
    <property type="component" value="Unassembled WGS sequence"/>
</dbReference>